<keyword evidence="2" id="KW-1185">Reference proteome</keyword>
<dbReference type="EMBL" id="JACHJK010000034">
    <property type="protein sequence ID" value="MBB5932805.1"/>
    <property type="molecule type" value="Genomic_DNA"/>
</dbReference>
<name>A0A7W9UVH6_9ACTN</name>
<organism evidence="1 2">
    <name type="scientific">Streptomyces echinatus</name>
    <dbReference type="NCBI Taxonomy" id="67293"/>
    <lineage>
        <taxon>Bacteria</taxon>
        <taxon>Bacillati</taxon>
        <taxon>Actinomycetota</taxon>
        <taxon>Actinomycetes</taxon>
        <taxon>Kitasatosporales</taxon>
        <taxon>Streptomycetaceae</taxon>
        <taxon>Streptomyces</taxon>
    </lineage>
</organism>
<dbReference type="AlphaFoldDB" id="A0A7W9UVH6"/>
<dbReference type="InterPro" id="IPR016181">
    <property type="entry name" value="Acyl_CoA_acyltransferase"/>
</dbReference>
<sequence>MRLITKLFDAHEWPDEQLEELFSEGFPEFITADRLAKQYIGRVREWFTELNLMLVDERGVPVAAGWGIPIRWDGKVETLPSGYTDAAIRAVEHREQGIEPDTLVICGAVVTPSLKGRGLAGETLSALRRLAVEQCWPRVIAPVRPTLKSQYPLAPIESFMGWTRPDGTSLDPWIRTHQRLGARIIAAAPASQTMTGTVSEWEKWTGMAFPETGDYVIPQGLSLLHVDKASDHGIYVEPNVWMQHM</sequence>
<keyword evidence="1" id="KW-0808">Transferase</keyword>
<dbReference type="SUPFAM" id="SSF55729">
    <property type="entry name" value="Acyl-CoA N-acyltransferases (Nat)"/>
    <property type="match status" value="1"/>
</dbReference>
<reference evidence="1 2" key="1">
    <citation type="submission" date="2020-08" db="EMBL/GenBank/DDBJ databases">
        <title>Genomic Encyclopedia of Type Strains, Phase III (KMG-III): the genomes of soil and plant-associated and newly described type strains.</title>
        <authorList>
            <person name="Whitman W."/>
        </authorList>
    </citation>
    <scope>NUCLEOTIDE SEQUENCE [LARGE SCALE GENOMIC DNA]</scope>
    <source>
        <strain evidence="1 2">CECT 3313</strain>
    </source>
</reference>
<evidence type="ECO:0000313" key="1">
    <source>
        <dbReference type="EMBL" id="MBB5932805.1"/>
    </source>
</evidence>
<gene>
    <name evidence="1" type="ORF">FHS34_008326</name>
</gene>
<dbReference type="GO" id="GO:0016740">
    <property type="term" value="F:transferase activity"/>
    <property type="evidence" value="ECO:0007669"/>
    <property type="project" value="UniProtKB-KW"/>
</dbReference>
<comment type="caution">
    <text evidence="1">The sequence shown here is derived from an EMBL/GenBank/DDBJ whole genome shotgun (WGS) entry which is preliminary data.</text>
</comment>
<evidence type="ECO:0000313" key="2">
    <source>
        <dbReference type="Proteomes" id="UP000585836"/>
    </source>
</evidence>
<protein>
    <submittedName>
        <fullName evidence="1">GNAT superfamily N-acetyltransferase</fullName>
    </submittedName>
</protein>
<dbReference type="RefSeq" id="WP_184975769.1">
    <property type="nucleotide sequence ID" value="NZ_BAAAWF010000045.1"/>
</dbReference>
<dbReference type="Proteomes" id="UP000585836">
    <property type="component" value="Unassembled WGS sequence"/>
</dbReference>
<accession>A0A7W9UVH6</accession>
<proteinExistence type="predicted"/>
<dbReference type="Gene3D" id="3.40.630.30">
    <property type="match status" value="1"/>
</dbReference>